<reference evidence="1 3" key="1">
    <citation type="submission" date="2020-05" db="EMBL/GenBank/DDBJ databases">
        <title>Draft Genome Sequences of Sphingomonas sp. Isolated from the International Space Station.</title>
        <authorList>
            <person name="Bijlani S."/>
            <person name="Singh N.K."/>
            <person name="Mason C.E."/>
            <person name="Wang C.C."/>
            <person name="Venkateswaran K."/>
        </authorList>
    </citation>
    <scope>NUCLEOTIDE SEQUENCE [LARGE SCALE GENOMIC DNA]</scope>
    <source>
        <strain evidence="1 3">FKI-L5-BR-P1</strain>
    </source>
</reference>
<dbReference type="OrthoDB" id="9794948at2"/>
<evidence type="ECO:0000313" key="2">
    <source>
        <dbReference type="EMBL" id="QPT10531.1"/>
    </source>
</evidence>
<reference evidence="2 4" key="2">
    <citation type="submission" date="2020-12" db="EMBL/GenBank/DDBJ databases">
        <title>FDA dAtabase for Regulatory Grade micrObial Sequences (FDA-ARGOS): Supporting development and validation of Infectious Disease Dx tests.</title>
        <authorList>
            <person name="Sproer C."/>
            <person name="Gronow S."/>
            <person name="Severitt S."/>
            <person name="Schroder I."/>
            <person name="Tallon L."/>
            <person name="Sadzewicz L."/>
            <person name="Zhao X."/>
            <person name="Boylan J."/>
            <person name="Ott S."/>
            <person name="Bowen H."/>
            <person name="Vavikolanu K."/>
            <person name="Mehta A."/>
            <person name="Aluvathingal J."/>
            <person name="Nadendla S."/>
            <person name="Lowell S."/>
            <person name="Myers T."/>
            <person name="Yan Y."/>
            <person name="Sichtig H."/>
        </authorList>
    </citation>
    <scope>NUCLEOTIDE SEQUENCE [LARGE SCALE GENOMIC DNA]</scope>
    <source>
        <strain evidence="2 4">FDAARGOS_881</strain>
    </source>
</reference>
<evidence type="ECO:0000313" key="3">
    <source>
        <dbReference type="Proteomes" id="UP000550136"/>
    </source>
</evidence>
<dbReference type="PANTHER" id="PTHR35802:SF1">
    <property type="entry name" value="PROTEASE SYNTHASE AND SPORULATION PROTEIN PAI 2"/>
    <property type="match status" value="1"/>
</dbReference>
<protein>
    <submittedName>
        <fullName evidence="2">FMN-binding negative transcriptional regulator</fullName>
    </submittedName>
</protein>
<proteinExistence type="predicted"/>
<evidence type="ECO:0000313" key="4">
    <source>
        <dbReference type="Proteomes" id="UP000594836"/>
    </source>
</evidence>
<dbReference type="EMBL" id="JABEOU010000008">
    <property type="protein sequence ID" value="NNG56237.1"/>
    <property type="molecule type" value="Genomic_DNA"/>
</dbReference>
<dbReference type="Gene3D" id="2.30.110.10">
    <property type="entry name" value="Electron Transport, Fmn-binding Protein, Chain A"/>
    <property type="match status" value="1"/>
</dbReference>
<dbReference type="AlphaFoldDB" id="A0A411LL59"/>
<organism evidence="1 3">
    <name type="scientific">Sphingomonas paucimobilis</name>
    <name type="common">Pseudomonas paucimobilis</name>
    <dbReference type="NCBI Taxonomy" id="13689"/>
    <lineage>
        <taxon>Bacteria</taxon>
        <taxon>Pseudomonadati</taxon>
        <taxon>Pseudomonadota</taxon>
        <taxon>Alphaproteobacteria</taxon>
        <taxon>Sphingomonadales</taxon>
        <taxon>Sphingomonadaceae</taxon>
        <taxon>Sphingomonas</taxon>
    </lineage>
</organism>
<name>A0A411LL59_SPHPI</name>
<dbReference type="EMBL" id="CP065713">
    <property type="protein sequence ID" value="QPT10531.1"/>
    <property type="molecule type" value="Genomic_DNA"/>
</dbReference>
<dbReference type="InterPro" id="IPR012349">
    <property type="entry name" value="Split_barrel_FMN-bd"/>
</dbReference>
<dbReference type="PANTHER" id="PTHR35802">
    <property type="entry name" value="PROTEASE SYNTHASE AND SPORULATION PROTEIN PAI 2"/>
    <property type="match status" value="1"/>
</dbReference>
<sequence>MARLTDRHEAGRAEPWSIADAPEGFIQGLQRGIVGLSLHVARLEGVWKIAQHHPEPNRRGVIAGLTASPQPGDRAMAAVMAEAERDRTG</sequence>
<gene>
    <name evidence="1" type="ORF">HKX06_02405</name>
    <name evidence="2" type="ORF">I6G38_04920</name>
</gene>
<dbReference type="InterPro" id="IPR007396">
    <property type="entry name" value="TR_PAI2-type"/>
</dbReference>
<evidence type="ECO:0000313" key="1">
    <source>
        <dbReference type="EMBL" id="NNG56237.1"/>
    </source>
</evidence>
<dbReference type="Pfam" id="PF04299">
    <property type="entry name" value="FMN_bind_2"/>
    <property type="match status" value="1"/>
</dbReference>
<dbReference type="Proteomes" id="UP000550136">
    <property type="component" value="Unassembled WGS sequence"/>
</dbReference>
<accession>A0A411LL59</accession>
<dbReference type="SUPFAM" id="SSF50475">
    <property type="entry name" value="FMN-binding split barrel"/>
    <property type="match status" value="1"/>
</dbReference>
<dbReference type="Proteomes" id="UP000594836">
    <property type="component" value="Chromosome"/>
</dbReference>